<dbReference type="Gene3D" id="3.40.50.720">
    <property type="entry name" value="NAD(P)-binding Rossmann-like Domain"/>
    <property type="match status" value="1"/>
</dbReference>
<evidence type="ECO:0000256" key="2">
    <source>
        <dbReference type="ARBA" id="ARBA00022723"/>
    </source>
</evidence>
<dbReference type="Pfam" id="PF00107">
    <property type="entry name" value="ADH_zinc_N"/>
    <property type="match status" value="1"/>
</dbReference>
<dbReference type="SUPFAM" id="SSF51735">
    <property type="entry name" value="NAD(P)-binding Rossmann-fold domains"/>
    <property type="match status" value="1"/>
</dbReference>
<feature type="domain" description="Enoyl reductase (ER)" evidence="8">
    <location>
        <begin position="15"/>
        <end position="334"/>
    </location>
</feature>
<evidence type="ECO:0000259" key="8">
    <source>
        <dbReference type="SMART" id="SM00829"/>
    </source>
</evidence>
<comment type="cofactor">
    <cofactor evidence="1 7">
        <name>Zn(2+)</name>
        <dbReference type="ChEBI" id="CHEBI:29105"/>
    </cofactor>
</comment>
<dbReference type="PROSITE" id="PS00059">
    <property type="entry name" value="ADH_ZINC"/>
    <property type="match status" value="1"/>
</dbReference>
<name>A0ABR9RTN4_9ACTN</name>
<dbReference type="Proteomes" id="UP000756387">
    <property type="component" value="Unassembled WGS sequence"/>
</dbReference>
<evidence type="ECO:0000313" key="9">
    <source>
        <dbReference type="EMBL" id="MBE7324480.1"/>
    </source>
</evidence>
<proteinExistence type="inferred from homology"/>
<dbReference type="InterPro" id="IPR011032">
    <property type="entry name" value="GroES-like_sf"/>
</dbReference>
<keyword evidence="4" id="KW-0560">Oxidoreductase</keyword>
<dbReference type="CDD" id="cd05283">
    <property type="entry name" value="CAD1"/>
    <property type="match status" value="1"/>
</dbReference>
<dbReference type="InterPro" id="IPR002328">
    <property type="entry name" value="ADH_Zn_CS"/>
</dbReference>
<dbReference type="InterPro" id="IPR036291">
    <property type="entry name" value="NAD(P)-bd_dom_sf"/>
</dbReference>
<dbReference type="RefSeq" id="WP_193637784.1">
    <property type="nucleotide sequence ID" value="NZ_JADCSA010000005.1"/>
</dbReference>
<dbReference type="Gene3D" id="3.90.180.10">
    <property type="entry name" value="Medium-chain alcohol dehydrogenases, catalytic domain"/>
    <property type="match status" value="1"/>
</dbReference>
<gene>
    <name evidence="9" type="ORF">IEQ44_07425</name>
</gene>
<keyword evidence="2 7" id="KW-0479">Metal-binding</keyword>
<dbReference type="EMBL" id="JADCSA010000005">
    <property type="protein sequence ID" value="MBE7324480.1"/>
    <property type="molecule type" value="Genomic_DNA"/>
</dbReference>
<dbReference type="SUPFAM" id="SSF50129">
    <property type="entry name" value="GroES-like"/>
    <property type="match status" value="1"/>
</dbReference>
<keyword evidence="10" id="KW-1185">Reference proteome</keyword>
<dbReference type="EC" id="1.1.1.2" evidence="5"/>
<comment type="similarity">
    <text evidence="7">Belongs to the zinc-containing alcohol dehydrogenase family.</text>
</comment>
<dbReference type="InterPro" id="IPR047109">
    <property type="entry name" value="CAD-like"/>
</dbReference>
<protein>
    <recommendedName>
        <fullName evidence="5">alcohol dehydrogenase (NADP(+))</fullName>
        <ecNumber evidence="5">1.1.1.2</ecNumber>
    </recommendedName>
</protein>
<evidence type="ECO:0000256" key="6">
    <source>
        <dbReference type="ARBA" id="ARBA00048262"/>
    </source>
</evidence>
<dbReference type="InterPro" id="IPR013154">
    <property type="entry name" value="ADH-like_N"/>
</dbReference>
<organism evidence="9 10">
    <name type="scientific">Nocardioides malaquae</name>
    <dbReference type="NCBI Taxonomy" id="2773426"/>
    <lineage>
        <taxon>Bacteria</taxon>
        <taxon>Bacillati</taxon>
        <taxon>Actinomycetota</taxon>
        <taxon>Actinomycetes</taxon>
        <taxon>Propionibacteriales</taxon>
        <taxon>Nocardioidaceae</taxon>
        <taxon>Nocardioides</taxon>
    </lineage>
</organism>
<dbReference type="InterPro" id="IPR020843">
    <property type="entry name" value="ER"/>
</dbReference>
<dbReference type="Pfam" id="PF08240">
    <property type="entry name" value="ADH_N"/>
    <property type="match status" value="1"/>
</dbReference>
<keyword evidence="3 7" id="KW-0862">Zinc</keyword>
<dbReference type="PANTHER" id="PTHR42683">
    <property type="entry name" value="ALDEHYDE REDUCTASE"/>
    <property type="match status" value="1"/>
</dbReference>
<dbReference type="SMART" id="SM00829">
    <property type="entry name" value="PKS_ER"/>
    <property type="match status" value="1"/>
</dbReference>
<comment type="catalytic activity">
    <reaction evidence="6">
        <text>a primary alcohol + NADP(+) = an aldehyde + NADPH + H(+)</text>
        <dbReference type="Rhea" id="RHEA:15937"/>
        <dbReference type="ChEBI" id="CHEBI:15378"/>
        <dbReference type="ChEBI" id="CHEBI:15734"/>
        <dbReference type="ChEBI" id="CHEBI:17478"/>
        <dbReference type="ChEBI" id="CHEBI:57783"/>
        <dbReference type="ChEBI" id="CHEBI:58349"/>
        <dbReference type="EC" id="1.1.1.2"/>
    </reaction>
</comment>
<accession>A0ABR9RTN4</accession>
<comment type="caution">
    <text evidence="9">The sequence shown here is derived from an EMBL/GenBank/DDBJ whole genome shotgun (WGS) entry which is preliminary data.</text>
</comment>
<evidence type="ECO:0000256" key="7">
    <source>
        <dbReference type="RuleBase" id="RU361277"/>
    </source>
</evidence>
<evidence type="ECO:0000256" key="1">
    <source>
        <dbReference type="ARBA" id="ARBA00001947"/>
    </source>
</evidence>
<evidence type="ECO:0000256" key="3">
    <source>
        <dbReference type="ARBA" id="ARBA00022833"/>
    </source>
</evidence>
<evidence type="ECO:0000256" key="5">
    <source>
        <dbReference type="ARBA" id="ARBA00024074"/>
    </source>
</evidence>
<reference evidence="9 10" key="1">
    <citation type="submission" date="2020-10" db="EMBL/GenBank/DDBJ databases">
        <title>Nocardioides sp. isolated from sludge.</title>
        <authorList>
            <person name="Zhang X."/>
        </authorList>
    </citation>
    <scope>NUCLEOTIDE SEQUENCE [LARGE SCALE GENOMIC DNA]</scope>
    <source>
        <strain evidence="9 10">Y6</strain>
    </source>
</reference>
<sequence length="355" mass="37108">MTQTTTPALVAESPGAAFVQRTIERRALRPDDVAIDIKYAGICHSDIHQVREEWGQAIFPMVPGHEIAGVVSAIGDAVTDVKVGDRVGVGCMVDSCGECDECRAGFEQNCARGAVMTYNGRGYDGEPTYGGYSQHVVVQQKFVCPIPEGIELDVAAPLLCAGITTYSPLRRWGVGPGSKVAVVGLGGLGHMGVVLATAMGAEVTVISRSDAKKDDSLALGAVEHLASSDPANLKARRGHFDVVLNTVSADLDIEDYLKLVGPRGVVANVGLPTEKYAVRPGLLIGGGKVLTGSNIGGIPETKEMLAFCAEHGIGAKVEVITADEVTAAYDKVVAGDVRYRYVIDVSTIDAGATEG</sequence>
<evidence type="ECO:0000256" key="4">
    <source>
        <dbReference type="ARBA" id="ARBA00023002"/>
    </source>
</evidence>
<dbReference type="InterPro" id="IPR013149">
    <property type="entry name" value="ADH-like_C"/>
</dbReference>
<evidence type="ECO:0000313" key="10">
    <source>
        <dbReference type="Proteomes" id="UP000756387"/>
    </source>
</evidence>